<feature type="transmembrane region" description="Helical" evidence="1">
    <location>
        <begin position="230"/>
        <end position="248"/>
    </location>
</feature>
<dbReference type="SUPFAM" id="SSF52540">
    <property type="entry name" value="P-loop containing nucleoside triphosphate hydrolases"/>
    <property type="match status" value="1"/>
</dbReference>
<keyword evidence="1" id="KW-1133">Transmembrane helix</keyword>
<keyword evidence="1" id="KW-0812">Transmembrane</keyword>
<keyword evidence="1" id="KW-0472">Membrane</keyword>
<name>A0AAW8R7P8_CARDV</name>
<evidence type="ECO:0000313" key="3">
    <source>
        <dbReference type="EMBL" id="MDT1972880.1"/>
    </source>
</evidence>
<proteinExistence type="predicted"/>
<dbReference type="EMBL" id="JALRMR010000001">
    <property type="protein sequence ID" value="MDT1972880.1"/>
    <property type="molecule type" value="Genomic_DNA"/>
</dbReference>
<sequence length="1338" mass="157093">MPVIYLRVILIVCFCIFIFKTMLINKTKNWFRKKLNEFQIYFFEKIKQLSKSLRTISNELDEKLQKDIFIQNSLSPKLLVNEEISKIKPYIIRIEDGIKNSDTNNIALMGSYGSGKSTIIKNFEFLHPEYKILNLSLGSYSKKETNIDDLNEKLENSLVKQMIYREKNSELPYSRFKKINRISKKSMTSFFIVIICSIISFLYLKNILNLKGILSSNFEFIKNNPNNSDLLFYCIFSISSCIILYKFFQTAVKQFKLSKLNFANVSIESTEDNFSYFNKYIDEILYYFETKKFDVVVIEDVDRFNSVQVFEHLKELNILLNNSKQINRNITFVYAVKEDIFSETGEHEEANEEHESRLRTKFFELIIPIIPVVDTFNSRDYLVPMMEDKSDGDLDIEFKTFLKDISLYIQDLRLLTNIVNEYFTYIDVHNNLSGVMNEQMLFSMVTLKNLVPSAYTDLQKSQGFLYELIVKHKYEDTVKESMEEELQEITRNIQEIESQIKVDKISETKKYLFDQGVSINDSIYIQGNLKALDNIDKDLIDSILSEEHLEIYKARTSNITLSKSDFIDRIKEKEELLKDKIIEKQKIYDFKKKGLDKVYRLSLQEKLKKYPKLINNIFNTENNLNNADKDFILYVLSNGYVAEDYSTYLSIFYEEKSMTVDDKTLLLKLKSNQIIGFDDKIYNLNEFISDLLPQDYEKQGILNVNILIYICSKNYEDKYGIQDVVLEKLFEQDEQTYAQHLDIILNKDKLDVKNLIYELFKKYNIDLVAKCGTERRNMLINLILYSCMIEIESDSKVELNFKKNILLNALNMRKKETDNDKTNYEGYLIQENILSRPNFFVEIEDYIDSNTIMEIFFEHNDNSDTRADSKIYFEDMDINSMSQELFTNFIRYQLYAYKPAAFSKILNYKNLDDSRKVSYQQILLSDIETLRNDTQINLEIFIEGVLFKLDNLSETESSFEKLVNDSKDESLKPNLIAKSNVSIKTLSVIADTSLWETFLEKEKCAITWENVKVYYKNESMNLEILKSIFNNQENVESLKNQHDTSDTAVQDDNKELLKKLVDNKVIEVSQYNIELLKVTTYDAGELDNVSIQLLVENNLVDFNLANITTFKENGVITDILLSYRDEYIRDYQKISLSDDDLIMLIKKWDIESINVLLETVVEGKSDEFFANIELVNTLMEKNVSSDDELFSKLLNNMEIIYLKQYFIFNLQEGKLSSEIIKNSLNIFDKNNITDFTVDEYDCIFDSFSDNELFVKLLNNIFRNKEVDISVPIVTSWMKMQNEPISELQIRQSKQVTLENSNDNKELLDNLKAIGIVSSFREVSEDIKVWFKQNDPVIK</sequence>
<dbReference type="Proteomes" id="UP001249945">
    <property type="component" value="Unassembled WGS sequence"/>
</dbReference>
<feature type="domain" description="YobI-like P-loop NTPase" evidence="2">
    <location>
        <begin position="90"/>
        <end position="466"/>
    </location>
</feature>
<gene>
    <name evidence="3" type="ORF">MX635_00555</name>
</gene>
<protein>
    <recommendedName>
        <fullName evidence="2">YobI-like P-loop NTPase domain-containing protein</fullName>
    </recommendedName>
</protein>
<evidence type="ECO:0000256" key="1">
    <source>
        <dbReference type="SAM" id="Phobius"/>
    </source>
</evidence>
<reference evidence="3" key="1">
    <citation type="submission" date="2022-04" db="EMBL/GenBank/DDBJ databases">
        <title>Draft genome sequences of lactic acid bacteria (LAB) strains involved in meat spoilage.</title>
        <authorList>
            <person name="Palevich N."/>
        </authorList>
    </citation>
    <scope>NUCLEOTIDE SEQUENCE</scope>
    <source>
        <strain evidence="3">9-14</strain>
    </source>
</reference>
<evidence type="ECO:0000259" key="2">
    <source>
        <dbReference type="Pfam" id="PF20693"/>
    </source>
</evidence>
<dbReference type="InterPro" id="IPR027417">
    <property type="entry name" value="P-loop_NTPase"/>
</dbReference>
<feature type="transmembrane region" description="Helical" evidence="1">
    <location>
        <begin position="6"/>
        <end position="24"/>
    </location>
</feature>
<feature type="transmembrane region" description="Helical" evidence="1">
    <location>
        <begin position="187"/>
        <end position="204"/>
    </location>
</feature>
<dbReference type="Pfam" id="PF20693">
    <property type="entry name" value="YobI-ATPase"/>
    <property type="match status" value="1"/>
</dbReference>
<evidence type="ECO:0000313" key="4">
    <source>
        <dbReference type="Proteomes" id="UP001249945"/>
    </source>
</evidence>
<dbReference type="InterPro" id="IPR048428">
    <property type="entry name" value="YobI-NTPase"/>
</dbReference>
<accession>A0AAW8R7P8</accession>
<dbReference type="RefSeq" id="WP_311779707.1">
    <property type="nucleotide sequence ID" value="NZ_JALRMR010000001.1"/>
</dbReference>
<comment type="caution">
    <text evidence="3">The sequence shown here is derived from an EMBL/GenBank/DDBJ whole genome shotgun (WGS) entry which is preliminary data.</text>
</comment>
<organism evidence="3 4">
    <name type="scientific">Carnobacterium divergens</name>
    <name type="common">Lactobacillus divergens</name>
    <dbReference type="NCBI Taxonomy" id="2748"/>
    <lineage>
        <taxon>Bacteria</taxon>
        <taxon>Bacillati</taxon>
        <taxon>Bacillota</taxon>
        <taxon>Bacilli</taxon>
        <taxon>Lactobacillales</taxon>
        <taxon>Carnobacteriaceae</taxon>
        <taxon>Carnobacterium</taxon>
    </lineage>
</organism>